<feature type="binding site" evidence="5">
    <location>
        <position position="107"/>
    </location>
    <ligand>
        <name>Mg(2+)</name>
        <dbReference type="ChEBI" id="CHEBI:18420"/>
    </ligand>
</feature>
<name>A0A916TY64_9SPHN</name>
<dbReference type="PANTHER" id="PTHR33254:SF4">
    <property type="entry name" value="4-HYDROXY-4-METHYL-2-OXOGLUTARATE ALDOLASE 3-RELATED"/>
    <property type="match status" value="1"/>
</dbReference>
<dbReference type="RefSeq" id="WP_188773042.1">
    <property type="nucleotide sequence ID" value="NZ_BMHK01000046.1"/>
</dbReference>
<proteinExistence type="predicted"/>
<keyword evidence="5" id="KW-0479">Metal-binding</keyword>
<gene>
    <name evidence="6" type="ORF">GCM10011494_36980</name>
</gene>
<dbReference type="Proteomes" id="UP000608154">
    <property type="component" value="Unassembled WGS sequence"/>
</dbReference>
<sequence length="212" mass="22391">MTKDELGVLARAGTPLIGDALGRLDAIHGLIRFDGWRGCMVGRAFTVKTREGDNLALLHALSVADPGDVLVVDGGGWPHRALVGDLARNFAISRGISGFIIEGAIRDVSTFQTEEPFGCFARGISHNGPFKDGPGRINVPVAIGGQVVSPGDIIVADDDGVVSFALQRLDWLIQAVADRAAAENTIRAQILSGERNQPWLDALMAEAGSKIS</sequence>
<evidence type="ECO:0000256" key="1">
    <source>
        <dbReference type="ARBA" id="ARBA00001968"/>
    </source>
</evidence>
<reference evidence="6" key="2">
    <citation type="submission" date="2020-09" db="EMBL/GenBank/DDBJ databases">
        <authorList>
            <person name="Sun Q."/>
            <person name="Zhou Y."/>
        </authorList>
    </citation>
    <scope>NUCLEOTIDE SEQUENCE</scope>
    <source>
        <strain evidence="6">CGMCC 1.15095</strain>
    </source>
</reference>
<reference evidence="6" key="1">
    <citation type="journal article" date="2014" name="Int. J. Syst. Evol. Microbiol.">
        <title>Complete genome sequence of Corynebacterium casei LMG S-19264T (=DSM 44701T), isolated from a smear-ripened cheese.</title>
        <authorList>
            <consortium name="US DOE Joint Genome Institute (JGI-PGF)"/>
            <person name="Walter F."/>
            <person name="Albersmeier A."/>
            <person name="Kalinowski J."/>
            <person name="Ruckert C."/>
        </authorList>
    </citation>
    <scope>NUCLEOTIDE SEQUENCE</scope>
    <source>
        <strain evidence="6">CGMCC 1.15095</strain>
    </source>
</reference>
<dbReference type="Gene3D" id="3.50.30.40">
    <property type="entry name" value="Ribonuclease E inhibitor RraA/RraA-like"/>
    <property type="match status" value="1"/>
</dbReference>
<evidence type="ECO:0000256" key="4">
    <source>
        <dbReference type="ARBA" id="ARBA00030169"/>
    </source>
</evidence>
<dbReference type="GO" id="GO:0046872">
    <property type="term" value="F:metal ion binding"/>
    <property type="evidence" value="ECO:0007669"/>
    <property type="project" value="UniProtKB-KW"/>
</dbReference>
<dbReference type="EMBL" id="BMHK01000046">
    <property type="protein sequence ID" value="GGC14758.1"/>
    <property type="molecule type" value="Genomic_DNA"/>
</dbReference>
<dbReference type="InterPro" id="IPR005493">
    <property type="entry name" value="RraA/RraA-like"/>
</dbReference>
<comment type="cofactor">
    <cofactor evidence="5">
        <name>Mg(2+)</name>
        <dbReference type="ChEBI" id="CHEBI:18420"/>
    </cofactor>
</comment>
<feature type="binding site" evidence="5">
    <location>
        <begin position="84"/>
        <end position="87"/>
    </location>
    <ligand>
        <name>substrate</name>
    </ligand>
</feature>
<dbReference type="AlphaFoldDB" id="A0A916TY64"/>
<evidence type="ECO:0000313" key="7">
    <source>
        <dbReference type="Proteomes" id="UP000608154"/>
    </source>
</evidence>
<keyword evidence="5" id="KW-0460">Magnesium</keyword>
<dbReference type="SUPFAM" id="SSF89562">
    <property type="entry name" value="RraA-like"/>
    <property type="match status" value="1"/>
</dbReference>
<dbReference type="Pfam" id="PF03737">
    <property type="entry name" value="RraA-like"/>
    <property type="match status" value="1"/>
</dbReference>
<evidence type="ECO:0000256" key="5">
    <source>
        <dbReference type="PIRSR" id="PIRSR605493-1"/>
    </source>
</evidence>
<dbReference type="GO" id="GO:0032259">
    <property type="term" value="P:methylation"/>
    <property type="evidence" value="ECO:0007669"/>
    <property type="project" value="UniProtKB-KW"/>
</dbReference>
<accession>A0A916TY64</accession>
<feature type="binding site" evidence="5">
    <location>
        <position position="106"/>
    </location>
    <ligand>
        <name>substrate</name>
    </ligand>
</feature>
<comment type="cofactor">
    <cofactor evidence="1">
        <name>a divalent metal cation</name>
        <dbReference type="ChEBI" id="CHEBI:60240"/>
    </cofactor>
</comment>
<keyword evidence="6" id="KW-0808">Transferase</keyword>
<protein>
    <recommendedName>
        <fullName evidence="2">Putative 4-hydroxy-4-methyl-2-oxoglutarate aldolase</fullName>
    </recommendedName>
    <alternativeName>
        <fullName evidence="3">Regulator of ribonuclease activity homolog</fullName>
    </alternativeName>
    <alternativeName>
        <fullName evidence="4">RraA-like protein</fullName>
    </alternativeName>
</protein>
<evidence type="ECO:0000313" key="6">
    <source>
        <dbReference type="EMBL" id="GGC14758.1"/>
    </source>
</evidence>
<evidence type="ECO:0000256" key="2">
    <source>
        <dbReference type="ARBA" id="ARBA00016549"/>
    </source>
</evidence>
<dbReference type="InterPro" id="IPR036704">
    <property type="entry name" value="RraA/RraA-like_sf"/>
</dbReference>
<dbReference type="CDD" id="cd16841">
    <property type="entry name" value="RraA_family"/>
    <property type="match status" value="1"/>
</dbReference>
<dbReference type="GO" id="GO:0008168">
    <property type="term" value="F:methyltransferase activity"/>
    <property type="evidence" value="ECO:0007669"/>
    <property type="project" value="UniProtKB-KW"/>
</dbReference>
<keyword evidence="6" id="KW-0489">Methyltransferase</keyword>
<keyword evidence="7" id="KW-1185">Reference proteome</keyword>
<organism evidence="6 7">
    <name type="scientific">Novosphingobium endophyticum</name>
    <dbReference type="NCBI Taxonomy" id="1955250"/>
    <lineage>
        <taxon>Bacteria</taxon>
        <taxon>Pseudomonadati</taxon>
        <taxon>Pseudomonadota</taxon>
        <taxon>Alphaproteobacteria</taxon>
        <taxon>Sphingomonadales</taxon>
        <taxon>Sphingomonadaceae</taxon>
        <taxon>Novosphingobium</taxon>
    </lineage>
</organism>
<evidence type="ECO:0000256" key="3">
    <source>
        <dbReference type="ARBA" id="ARBA00029596"/>
    </source>
</evidence>
<comment type="caution">
    <text evidence="6">The sequence shown here is derived from an EMBL/GenBank/DDBJ whole genome shotgun (WGS) entry which is preliminary data.</text>
</comment>
<dbReference type="PANTHER" id="PTHR33254">
    <property type="entry name" value="4-HYDROXY-4-METHYL-2-OXOGLUTARATE ALDOLASE 3-RELATED"/>
    <property type="match status" value="1"/>
</dbReference>